<evidence type="ECO:0000256" key="6">
    <source>
        <dbReference type="SAM" id="SignalP"/>
    </source>
</evidence>
<evidence type="ECO:0000259" key="7">
    <source>
        <dbReference type="PROSITE" id="PS50240"/>
    </source>
</evidence>
<dbReference type="OrthoDB" id="6380398at2759"/>
<dbReference type="InterPro" id="IPR009003">
    <property type="entry name" value="Peptidase_S1_PA"/>
</dbReference>
<gene>
    <name evidence="8" type="ORF">BV898_10814</name>
</gene>
<evidence type="ECO:0000313" key="8">
    <source>
        <dbReference type="EMBL" id="OQV15055.1"/>
    </source>
</evidence>
<keyword evidence="6" id="KW-0732">Signal</keyword>
<dbReference type="EMBL" id="MTYJ01000095">
    <property type="protein sequence ID" value="OQV15055.1"/>
    <property type="molecule type" value="Genomic_DNA"/>
</dbReference>
<feature type="chain" id="PRO_5013071399" evidence="6">
    <location>
        <begin position="22"/>
        <end position="329"/>
    </location>
</feature>
<keyword evidence="4" id="KW-0720">Serine protease</keyword>
<dbReference type="SMART" id="SM00020">
    <property type="entry name" value="Tryp_SPc"/>
    <property type="match status" value="1"/>
</dbReference>
<dbReference type="PANTHER" id="PTHR24276:SF98">
    <property type="entry name" value="FI18310P1-RELATED"/>
    <property type="match status" value="1"/>
</dbReference>
<dbReference type="PANTHER" id="PTHR24276">
    <property type="entry name" value="POLYSERASE-RELATED"/>
    <property type="match status" value="1"/>
</dbReference>
<sequence length="329" mass="36679">MGIRWNSCIAVLFFICRLALASNTTESDLLVHWSNEWDVTNAKKVDSTEIPLPSDDNQLGVITRGPPQEAIITYNLRLGINITAHDYPFIVSLREKGRGGQHFCAGSLLSTVHILTAAHCVASPSANKRFTVKDARTFEVGVGLHDRNSSDRRHWFAVKSVHVHEQYVKVNDTIRHDIALLTLEKPVQPPLFGGKANSFKLPPNRNTNPRAGEYLIAIGWGKTTIFHDELPRLLLGARLQVITDAECAKRLKKGKTMPPEIICVDNTQTTTCGGDNGGPLFQKIGQQKFRLVGITSYFPPKCIMRNMASVFTRVSQYLPWIKAARARNI</sequence>
<evidence type="ECO:0000256" key="1">
    <source>
        <dbReference type="ARBA" id="ARBA00007664"/>
    </source>
</evidence>
<dbReference type="InterPro" id="IPR001254">
    <property type="entry name" value="Trypsin_dom"/>
</dbReference>
<feature type="domain" description="Peptidase S1" evidence="7">
    <location>
        <begin position="62"/>
        <end position="326"/>
    </location>
</feature>
<reference evidence="9" key="1">
    <citation type="submission" date="2017-01" db="EMBL/GenBank/DDBJ databases">
        <title>Comparative genomics of anhydrobiosis in the tardigrade Hypsibius dujardini.</title>
        <authorList>
            <person name="Yoshida Y."/>
            <person name="Koutsovoulos G."/>
            <person name="Laetsch D."/>
            <person name="Stevens L."/>
            <person name="Kumar S."/>
            <person name="Horikawa D."/>
            <person name="Ishino K."/>
            <person name="Komine S."/>
            <person name="Tomita M."/>
            <person name="Blaxter M."/>
            <person name="Arakawa K."/>
        </authorList>
    </citation>
    <scope>NUCLEOTIDE SEQUENCE [LARGE SCALE GENOMIC DNA]</scope>
    <source>
        <strain evidence="9">Z151</strain>
    </source>
</reference>
<feature type="signal peptide" evidence="6">
    <location>
        <begin position="1"/>
        <end position="21"/>
    </location>
</feature>
<protein>
    <submittedName>
        <fullName evidence="8">Chymotrypsinogen B</fullName>
    </submittedName>
</protein>
<dbReference type="SUPFAM" id="SSF50494">
    <property type="entry name" value="Trypsin-like serine proteases"/>
    <property type="match status" value="1"/>
</dbReference>
<dbReference type="PROSITE" id="PS00134">
    <property type="entry name" value="TRYPSIN_HIS"/>
    <property type="match status" value="1"/>
</dbReference>
<dbReference type="Gene3D" id="2.40.10.10">
    <property type="entry name" value="Trypsin-like serine proteases"/>
    <property type="match status" value="1"/>
</dbReference>
<name>A0A1W0WIL2_HYPEX</name>
<evidence type="ECO:0000256" key="2">
    <source>
        <dbReference type="ARBA" id="ARBA00022670"/>
    </source>
</evidence>
<keyword evidence="9" id="KW-1185">Reference proteome</keyword>
<keyword evidence="3" id="KW-0378">Hydrolase</keyword>
<keyword evidence="2" id="KW-0645">Protease</keyword>
<evidence type="ECO:0000256" key="5">
    <source>
        <dbReference type="ARBA" id="ARBA00023157"/>
    </source>
</evidence>
<dbReference type="GO" id="GO:0004252">
    <property type="term" value="F:serine-type endopeptidase activity"/>
    <property type="evidence" value="ECO:0007669"/>
    <property type="project" value="InterPro"/>
</dbReference>
<dbReference type="PRINTS" id="PR00722">
    <property type="entry name" value="CHYMOTRYPSIN"/>
</dbReference>
<comment type="caution">
    <text evidence="8">The sequence shown here is derived from an EMBL/GenBank/DDBJ whole genome shotgun (WGS) entry which is preliminary data.</text>
</comment>
<keyword evidence="5" id="KW-1015">Disulfide bond</keyword>
<dbReference type="GO" id="GO:0006508">
    <property type="term" value="P:proteolysis"/>
    <property type="evidence" value="ECO:0007669"/>
    <property type="project" value="UniProtKB-KW"/>
</dbReference>
<dbReference type="InterPro" id="IPR043504">
    <property type="entry name" value="Peptidase_S1_PA_chymotrypsin"/>
</dbReference>
<evidence type="ECO:0000313" key="9">
    <source>
        <dbReference type="Proteomes" id="UP000192578"/>
    </source>
</evidence>
<dbReference type="InterPro" id="IPR001314">
    <property type="entry name" value="Peptidase_S1A"/>
</dbReference>
<accession>A0A1W0WIL2</accession>
<evidence type="ECO:0000256" key="3">
    <source>
        <dbReference type="ARBA" id="ARBA00022801"/>
    </source>
</evidence>
<dbReference type="Proteomes" id="UP000192578">
    <property type="component" value="Unassembled WGS sequence"/>
</dbReference>
<organism evidence="8 9">
    <name type="scientific">Hypsibius exemplaris</name>
    <name type="common">Freshwater tardigrade</name>
    <dbReference type="NCBI Taxonomy" id="2072580"/>
    <lineage>
        <taxon>Eukaryota</taxon>
        <taxon>Metazoa</taxon>
        <taxon>Ecdysozoa</taxon>
        <taxon>Tardigrada</taxon>
        <taxon>Eutardigrada</taxon>
        <taxon>Parachela</taxon>
        <taxon>Hypsibioidea</taxon>
        <taxon>Hypsibiidae</taxon>
        <taxon>Hypsibius</taxon>
    </lineage>
</organism>
<dbReference type="InterPro" id="IPR018114">
    <property type="entry name" value="TRYPSIN_HIS"/>
</dbReference>
<evidence type="ECO:0000256" key="4">
    <source>
        <dbReference type="ARBA" id="ARBA00022825"/>
    </source>
</evidence>
<dbReference type="AlphaFoldDB" id="A0A1W0WIL2"/>
<dbReference type="Pfam" id="PF00089">
    <property type="entry name" value="Trypsin"/>
    <property type="match status" value="1"/>
</dbReference>
<proteinExistence type="inferred from homology"/>
<dbReference type="CDD" id="cd00190">
    <property type="entry name" value="Tryp_SPc"/>
    <property type="match status" value="1"/>
</dbReference>
<dbReference type="InterPro" id="IPR050430">
    <property type="entry name" value="Peptidase_S1"/>
</dbReference>
<comment type="similarity">
    <text evidence="1">Belongs to the peptidase S1 family.</text>
</comment>
<dbReference type="PROSITE" id="PS50240">
    <property type="entry name" value="TRYPSIN_DOM"/>
    <property type="match status" value="1"/>
</dbReference>
<dbReference type="FunFam" id="2.40.10.10:FF:000068">
    <property type="entry name" value="transmembrane protease serine 2"/>
    <property type="match status" value="1"/>
</dbReference>